<dbReference type="GO" id="GO:0005737">
    <property type="term" value="C:cytoplasm"/>
    <property type="evidence" value="ECO:0007669"/>
    <property type="project" value="TreeGrafter"/>
</dbReference>
<dbReference type="GO" id="GO:0005634">
    <property type="term" value="C:nucleus"/>
    <property type="evidence" value="ECO:0007669"/>
    <property type="project" value="TreeGrafter"/>
</dbReference>
<protein>
    <submittedName>
        <fullName evidence="4">Ovarian cancer-associated protein 2</fullName>
    </submittedName>
</protein>
<dbReference type="SUPFAM" id="SSF53474">
    <property type="entry name" value="alpha/beta-Hydrolases"/>
    <property type="match status" value="1"/>
</dbReference>
<dbReference type="PANTHER" id="PTHR48070">
    <property type="entry name" value="ESTERASE OVCA2"/>
    <property type="match status" value="1"/>
</dbReference>
<reference evidence="4" key="2">
    <citation type="journal article" date="2022" name="Res Sq">
        <title>Comparative Genomics Reveals Insights into the Divergent Evolution of Astigmatic Mites and Household Pest Adaptations.</title>
        <authorList>
            <person name="Xiong Q."/>
            <person name="Wan A.T.-Y."/>
            <person name="Liu X.-Y."/>
            <person name="Fung C.S.-H."/>
            <person name="Xiao X."/>
            <person name="Malainual N."/>
            <person name="Hou J."/>
            <person name="Wang L."/>
            <person name="Wang M."/>
            <person name="Yang K."/>
            <person name="Cui Y."/>
            <person name="Leung E."/>
            <person name="Nong W."/>
            <person name="Shin S.-K."/>
            <person name="Au S."/>
            <person name="Jeong K.Y."/>
            <person name="Chew F.T."/>
            <person name="Hui J."/>
            <person name="Leung T.F."/>
            <person name="Tungtrongchitr A."/>
            <person name="Zhong N."/>
            <person name="Liu Z."/>
            <person name="Tsui S."/>
        </authorList>
    </citation>
    <scope>NUCLEOTIDE SEQUENCE</scope>
    <source>
        <strain evidence="4">Derf</strain>
        <tissue evidence="4">Whole organism</tissue>
    </source>
</reference>
<evidence type="ECO:0000256" key="1">
    <source>
        <dbReference type="ARBA" id="ARBA00005863"/>
    </source>
</evidence>
<organism evidence="4 5">
    <name type="scientific">Dermatophagoides farinae</name>
    <name type="common">American house dust mite</name>
    <dbReference type="NCBI Taxonomy" id="6954"/>
    <lineage>
        <taxon>Eukaryota</taxon>
        <taxon>Metazoa</taxon>
        <taxon>Ecdysozoa</taxon>
        <taxon>Arthropoda</taxon>
        <taxon>Chelicerata</taxon>
        <taxon>Arachnida</taxon>
        <taxon>Acari</taxon>
        <taxon>Acariformes</taxon>
        <taxon>Sarcoptiformes</taxon>
        <taxon>Astigmata</taxon>
        <taxon>Psoroptidia</taxon>
        <taxon>Analgoidea</taxon>
        <taxon>Pyroglyphidae</taxon>
        <taxon>Dermatophagoidinae</taxon>
        <taxon>Dermatophagoides</taxon>
    </lineage>
</organism>
<comment type="caution">
    <text evidence="4">The sequence shown here is derived from an EMBL/GenBank/DDBJ whole genome shotgun (WGS) entry which is preliminary data.</text>
</comment>
<reference evidence="4" key="1">
    <citation type="submission" date="2013-05" db="EMBL/GenBank/DDBJ databases">
        <authorList>
            <person name="Yim A.K.Y."/>
            <person name="Chan T.F."/>
            <person name="Ji K.M."/>
            <person name="Liu X.Y."/>
            <person name="Zhou J.W."/>
            <person name="Li R.Q."/>
            <person name="Yang K.Y."/>
            <person name="Li J."/>
            <person name="Li M."/>
            <person name="Law P.T.W."/>
            <person name="Wu Y.L."/>
            <person name="Cai Z.L."/>
            <person name="Qin H."/>
            <person name="Bao Y."/>
            <person name="Leung R.K.K."/>
            <person name="Ng P.K.S."/>
            <person name="Zou J."/>
            <person name="Zhong X.J."/>
            <person name="Ran P.X."/>
            <person name="Zhong N.S."/>
            <person name="Liu Z.G."/>
            <person name="Tsui S.K.W."/>
        </authorList>
    </citation>
    <scope>NUCLEOTIDE SEQUENCE</scope>
    <source>
        <strain evidence="4">Derf</strain>
        <tissue evidence="4">Whole organism</tissue>
    </source>
</reference>
<dbReference type="InterPro" id="IPR005645">
    <property type="entry name" value="FSH-like_dom"/>
</dbReference>
<comment type="similarity">
    <text evidence="1">Belongs to the LovG family.</text>
</comment>
<dbReference type="EMBL" id="ASGP02000001">
    <property type="protein sequence ID" value="KAH9527876.1"/>
    <property type="molecule type" value="Genomic_DNA"/>
</dbReference>
<dbReference type="Pfam" id="PF03959">
    <property type="entry name" value="FSH1"/>
    <property type="match status" value="1"/>
</dbReference>
<feature type="domain" description="Serine hydrolase" evidence="3">
    <location>
        <begin position="5"/>
        <end position="210"/>
    </location>
</feature>
<evidence type="ECO:0000256" key="2">
    <source>
        <dbReference type="ARBA" id="ARBA00022801"/>
    </source>
</evidence>
<dbReference type="AlphaFoldDB" id="A0A922L928"/>
<evidence type="ECO:0000313" key="5">
    <source>
        <dbReference type="Proteomes" id="UP000790347"/>
    </source>
</evidence>
<dbReference type="Gene3D" id="3.40.50.1820">
    <property type="entry name" value="alpha/beta hydrolase"/>
    <property type="match status" value="1"/>
</dbReference>
<dbReference type="GO" id="GO:0016787">
    <property type="term" value="F:hydrolase activity"/>
    <property type="evidence" value="ECO:0007669"/>
    <property type="project" value="UniProtKB-KW"/>
</dbReference>
<sequence length="223" mass="25559">MSDKNCLKILCLHGYRQNSQSFKAKSGGFRKVLKNRFEFVIIDAPHQIPLGEQNPNNEQDCLSWWFSGENPDYFSSKHLSNYVKGYDESMKKICDSFEKMGPFDGLLGFSQGASLVALICILKHFNEFPYDFKFVILCSGFKSLTSSHVAMFDRLADQKIRIPSLHIIGENDQVVDHDRSESLANDYFYCPFIIKHAGGHTIPSQTSFRPQYLNFLDKLNDFS</sequence>
<dbReference type="GO" id="GO:0032526">
    <property type="term" value="P:response to retinoic acid"/>
    <property type="evidence" value="ECO:0007669"/>
    <property type="project" value="TreeGrafter"/>
</dbReference>
<keyword evidence="5" id="KW-1185">Reference proteome</keyword>
<evidence type="ECO:0000259" key="3">
    <source>
        <dbReference type="Pfam" id="PF03959"/>
    </source>
</evidence>
<dbReference type="FunFam" id="3.40.50.1820:FF:000073">
    <property type="entry name" value="esterase OVCA2 isoform X6"/>
    <property type="match status" value="1"/>
</dbReference>
<proteinExistence type="inferred from homology"/>
<evidence type="ECO:0000313" key="4">
    <source>
        <dbReference type="EMBL" id="KAH9527876.1"/>
    </source>
</evidence>
<accession>A0A922L928</accession>
<dbReference type="Proteomes" id="UP000790347">
    <property type="component" value="Unassembled WGS sequence"/>
</dbReference>
<keyword evidence="2" id="KW-0378">Hydrolase</keyword>
<dbReference type="InterPro" id="IPR029058">
    <property type="entry name" value="AB_hydrolase_fold"/>
</dbReference>
<name>A0A922L928_DERFA</name>
<gene>
    <name evidence="4" type="primary">OVCA2</name>
    <name evidence="4" type="ORF">DERF_001865</name>
</gene>
<dbReference type="PANTHER" id="PTHR48070:SF6">
    <property type="entry name" value="ESTERASE OVCA2"/>
    <property type="match status" value="1"/>
</dbReference>
<dbReference type="InterPro" id="IPR050593">
    <property type="entry name" value="LovG"/>
</dbReference>